<dbReference type="InterPro" id="IPR041682">
    <property type="entry name" value="AAA_14"/>
</dbReference>
<dbReference type="SUPFAM" id="SSF52540">
    <property type="entry name" value="P-loop containing nucleoside triphosphate hydrolases"/>
    <property type="match status" value="1"/>
</dbReference>
<accession>A0A6S6STZ4</accession>
<feature type="domain" description="AAA+ ATPase" evidence="1">
    <location>
        <begin position="31"/>
        <end position="146"/>
    </location>
</feature>
<protein>
    <submittedName>
        <fullName evidence="2">ATPase component BioM of energizing module of biotin ECF transporter</fullName>
    </submittedName>
</protein>
<reference evidence="2" key="1">
    <citation type="submission" date="2020-01" db="EMBL/GenBank/DDBJ databases">
        <authorList>
            <person name="Meier V. D."/>
            <person name="Meier V D."/>
        </authorList>
    </citation>
    <scope>NUCLEOTIDE SEQUENCE</scope>
    <source>
        <strain evidence="2">HLG_WM_MAG_02</strain>
    </source>
</reference>
<dbReference type="PANTHER" id="PTHR42990">
    <property type="entry name" value="ATPASE"/>
    <property type="match status" value="1"/>
</dbReference>
<dbReference type="InterPro" id="IPR027417">
    <property type="entry name" value="P-loop_NTPase"/>
</dbReference>
<dbReference type="SMART" id="SM00382">
    <property type="entry name" value="AAA"/>
    <property type="match status" value="1"/>
</dbReference>
<evidence type="ECO:0000313" key="2">
    <source>
        <dbReference type="EMBL" id="CAA6806050.1"/>
    </source>
</evidence>
<dbReference type="InterPro" id="IPR003593">
    <property type="entry name" value="AAA+_ATPase"/>
</dbReference>
<dbReference type="Pfam" id="PF13173">
    <property type="entry name" value="AAA_14"/>
    <property type="match status" value="1"/>
</dbReference>
<proteinExistence type="predicted"/>
<gene>
    <name evidence="2" type="ORF">HELGO_WM32930</name>
</gene>
<name>A0A6S6STZ4_9BACT</name>
<organism evidence="2">
    <name type="scientific">uncultured Sulfurovum sp</name>
    <dbReference type="NCBI Taxonomy" id="269237"/>
    <lineage>
        <taxon>Bacteria</taxon>
        <taxon>Pseudomonadati</taxon>
        <taxon>Campylobacterota</taxon>
        <taxon>Epsilonproteobacteria</taxon>
        <taxon>Campylobacterales</taxon>
        <taxon>Sulfurovaceae</taxon>
        <taxon>Sulfurovum</taxon>
        <taxon>environmental samples</taxon>
    </lineage>
</organism>
<evidence type="ECO:0000259" key="1">
    <source>
        <dbReference type="SMART" id="SM00382"/>
    </source>
</evidence>
<sequence length="395" mass="44871">MITPLLILSNQIKSQAVPKYKRFLYEKIDFKERLFGIIGARGAGKTTLLLQYLKEETDKEALYVMADHPLVVEKGLFAIADAFQKVGGEVLIIDEIHKIKNFEIDLKLIYDSFWGLQVIFTGSNALAIDHAKADLSRRAIIYRLPVLSFREYLELESGELLPSYTLDEILENHSTLAIETLLKIKPLAYFEDYLKHGAYPFYKDGAESYLQKLLMATTQVLNADLPAVYKIEYDKINALKKMMVMLCQSEPFDINISKFCGAVELNQKTLYKYLTILEAGGLIRILGAKSNGVSIISKPEKLYLDNTNLFSIFCNTPKDGTIRETFFASQLSFEHQLSYPKSGDFMVNEQSTFEVGGRGKTKRQIKDVENAYVVSADMEVGSMNKIPLWLFGFLY</sequence>
<dbReference type="PANTHER" id="PTHR42990:SF1">
    <property type="entry name" value="AAA+ ATPASE DOMAIN-CONTAINING PROTEIN"/>
    <property type="match status" value="1"/>
</dbReference>
<dbReference type="AlphaFoldDB" id="A0A6S6STZ4"/>
<dbReference type="EMBL" id="CACVAZ010000029">
    <property type="protein sequence ID" value="CAA6806050.1"/>
    <property type="molecule type" value="Genomic_DNA"/>
</dbReference>